<protein>
    <recommendedName>
        <fullName evidence="4">Secreted protein</fullName>
    </recommendedName>
</protein>
<evidence type="ECO:0000313" key="3">
    <source>
        <dbReference type="Proteomes" id="UP001054945"/>
    </source>
</evidence>
<feature type="chain" id="PRO_5043966271" description="Secreted protein" evidence="1">
    <location>
        <begin position="21"/>
        <end position="84"/>
    </location>
</feature>
<keyword evidence="1" id="KW-0732">Signal</keyword>
<dbReference type="Proteomes" id="UP001054945">
    <property type="component" value="Unassembled WGS sequence"/>
</dbReference>
<feature type="signal peptide" evidence="1">
    <location>
        <begin position="1"/>
        <end position="20"/>
    </location>
</feature>
<proteinExistence type="predicted"/>
<evidence type="ECO:0008006" key="4">
    <source>
        <dbReference type="Google" id="ProtNLM"/>
    </source>
</evidence>
<dbReference type="EMBL" id="BPLR01017467">
    <property type="protein sequence ID" value="GIY91891.1"/>
    <property type="molecule type" value="Genomic_DNA"/>
</dbReference>
<accession>A0AAV4XD47</accession>
<comment type="caution">
    <text evidence="2">The sequence shown here is derived from an EMBL/GenBank/DDBJ whole genome shotgun (WGS) entry which is preliminary data.</text>
</comment>
<reference evidence="2 3" key="1">
    <citation type="submission" date="2021-06" db="EMBL/GenBank/DDBJ databases">
        <title>Caerostris extrusa draft genome.</title>
        <authorList>
            <person name="Kono N."/>
            <person name="Arakawa K."/>
        </authorList>
    </citation>
    <scope>NUCLEOTIDE SEQUENCE [LARGE SCALE GENOMIC DNA]</scope>
</reference>
<organism evidence="2 3">
    <name type="scientific">Caerostris extrusa</name>
    <name type="common">Bark spider</name>
    <name type="synonym">Caerostris bankana</name>
    <dbReference type="NCBI Taxonomy" id="172846"/>
    <lineage>
        <taxon>Eukaryota</taxon>
        <taxon>Metazoa</taxon>
        <taxon>Ecdysozoa</taxon>
        <taxon>Arthropoda</taxon>
        <taxon>Chelicerata</taxon>
        <taxon>Arachnida</taxon>
        <taxon>Araneae</taxon>
        <taxon>Araneomorphae</taxon>
        <taxon>Entelegynae</taxon>
        <taxon>Araneoidea</taxon>
        <taxon>Araneidae</taxon>
        <taxon>Caerostris</taxon>
    </lineage>
</organism>
<gene>
    <name evidence="2" type="ORF">CEXT_203101</name>
</gene>
<evidence type="ECO:0000256" key="1">
    <source>
        <dbReference type="SAM" id="SignalP"/>
    </source>
</evidence>
<sequence length="84" mass="9855">MRGRRWVIVCIVRNIVVVQKMTIQCGDDETLPLLADPARLLPLSLHCRRHPFRVSQIDSECHRQIKHLYSSVRESASMFHFENL</sequence>
<dbReference type="AlphaFoldDB" id="A0AAV4XD47"/>
<evidence type="ECO:0000313" key="2">
    <source>
        <dbReference type="EMBL" id="GIY91891.1"/>
    </source>
</evidence>
<name>A0AAV4XD47_CAEEX</name>
<keyword evidence="3" id="KW-1185">Reference proteome</keyword>